<evidence type="ECO:0000313" key="2">
    <source>
        <dbReference type="Proteomes" id="UP001076464"/>
    </source>
</evidence>
<accession>A0ACC6CEK0</accession>
<evidence type="ECO:0000313" key="1">
    <source>
        <dbReference type="EMBL" id="MCY4746848.1"/>
    </source>
</evidence>
<sequence length="155" mass="16585">MSMQCPSCGSSHIQPMAVVHAGGTQHFHATHMAVTSDGQFVQGSSQGSQSTALAQHCAPPVPPSPLPFIGAYGIGGIIIYMSMTVCPLLARECVYVGMAGLRYNWKQAAVGIGVIALSWLLMKGWHAQAKAYSAAKRQWQSTWFCHTCGQAHRPT</sequence>
<dbReference type="Proteomes" id="UP001076464">
    <property type="component" value="Unassembled WGS sequence"/>
</dbReference>
<protein>
    <submittedName>
        <fullName evidence="1">Uncharacterized protein</fullName>
    </submittedName>
</protein>
<comment type="caution">
    <text evidence="1">The sequence shown here is derived from an EMBL/GenBank/DDBJ whole genome shotgun (WGS) entry which is preliminary data.</text>
</comment>
<gene>
    <name evidence="1" type="ORF">NYO99_17860</name>
</gene>
<organism evidence="1 2">
    <name type="scientific">Roseateles hydrophilus</name>
    <dbReference type="NCBI Taxonomy" id="2975054"/>
    <lineage>
        <taxon>Bacteria</taxon>
        <taxon>Pseudomonadati</taxon>
        <taxon>Pseudomonadota</taxon>
        <taxon>Betaproteobacteria</taxon>
        <taxon>Burkholderiales</taxon>
        <taxon>Sphaerotilaceae</taxon>
        <taxon>Roseateles</taxon>
    </lineage>
</organism>
<keyword evidence="2" id="KW-1185">Reference proteome</keyword>
<name>A0ACC6CEK0_9BURK</name>
<dbReference type="EMBL" id="JAPPUY010000004">
    <property type="protein sequence ID" value="MCY4746848.1"/>
    <property type="molecule type" value="Genomic_DNA"/>
</dbReference>
<proteinExistence type="predicted"/>
<reference evidence="1" key="1">
    <citation type="submission" date="2022-08" db="EMBL/GenBank/DDBJ databases">
        <title>Genome sequencing of Pelomonas sp. UHG3.</title>
        <authorList>
            <person name="So Y."/>
        </authorList>
    </citation>
    <scope>NUCLEOTIDE SEQUENCE</scope>
    <source>
        <strain evidence="1">UHG3</strain>
    </source>
</reference>